<organism evidence="2 3">
    <name type="scientific">Aquisphaera giovannonii</name>
    <dbReference type="NCBI Taxonomy" id="406548"/>
    <lineage>
        <taxon>Bacteria</taxon>
        <taxon>Pseudomonadati</taxon>
        <taxon>Planctomycetota</taxon>
        <taxon>Planctomycetia</taxon>
        <taxon>Isosphaerales</taxon>
        <taxon>Isosphaeraceae</taxon>
        <taxon>Aquisphaera</taxon>
    </lineage>
</organism>
<name>A0A5B9VU43_9BACT</name>
<dbReference type="Proteomes" id="UP000324233">
    <property type="component" value="Chromosome"/>
</dbReference>
<dbReference type="KEGG" id="agv:OJF2_00540"/>
<sequence length="498" mass="52577">MNTLPRRILIGLLFALGVARAVAYFAYAAHALPLPIEAFHLEAKMVLLAERVVLGETLYPAWREYPHVADFFGPIYFGSVGLIGRAAGADIPALFLIGRAVTVATGLIASAVVAVAAGRRYGRAAGLLAGIATIGSAPMAGYSVMVRPDVAAEMFGVAGFFLSRRRSAPGLVAAGVLLACAVLTKQTTAVFLLAAGLGLAAEGDWRRALALLGGTAALLAAVVGVVTASVEPRFASCLMGESRTPWEASSLASTLSQVWMHAPDLLVFGVAGLVAWASGATGRREPALAVLAAVLLASSVGLSAKRGAALNYYLSLRILEGLAAAALWQSARVAGTRLRAAGLAAALLLASCSMVPGLLFMVLQADHAVATWEFLGAPPGMQMLGTYRALFRMASAPGARLLTDSGLIDLYHRDRAVFGDPWLLHMLAETGQLDLTVLRERADSGYYDLVVTTSPIEEPFYADYDFGLPMPVVERLRARYARVGVRDTLFFYRRRPSG</sequence>
<keyword evidence="1" id="KW-0472">Membrane</keyword>
<dbReference type="EMBL" id="CP042997">
    <property type="protein sequence ID" value="QEH31589.1"/>
    <property type="molecule type" value="Genomic_DNA"/>
</dbReference>
<accession>A0A5B9VU43</accession>
<gene>
    <name evidence="2" type="ORF">OJF2_00540</name>
</gene>
<keyword evidence="1" id="KW-1133">Transmembrane helix</keyword>
<evidence type="ECO:0008006" key="4">
    <source>
        <dbReference type="Google" id="ProtNLM"/>
    </source>
</evidence>
<feature type="transmembrane region" description="Helical" evidence="1">
    <location>
        <begin position="93"/>
        <end position="117"/>
    </location>
</feature>
<feature type="transmembrane region" description="Helical" evidence="1">
    <location>
        <begin position="171"/>
        <end position="197"/>
    </location>
</feature>
<dbReference type="AlphaFoldDB" id="A0A5B9VU43"/>
<keyword evidence="1" id="KW-0812">Transmembrane</keyword>
<feature type="transmembrane region" description="Helical" evidence="1">
    <location>
        <begin position="286"/>
        <end position="304"/>
    </location>
</feature>
<protein>
    <recommendedName>
        <fullName evidence="4">Glycosyltransferase RgtA/B/C/D-like domain-containing protein</fullName>
    </recommendedName>
</protein>
<feature type="transmembrane region" description="Helical" evidence="1">
    <location>
        <begin position="340"/>
        <end position="363"/>
    </location>
</feature>
<feature type="transmembrane region" description="Helical" evidence="1">
    <location>
        <begin position="124"/>
        <end position="145"/>
    </location>
</feature>
<evidence type="ECO:0000256" key="1">
    <source>
        <dbReference type="SAM" id="Phobius"/>
    </source>
</evidence>
<evidence type="ECO:0000313" key="3">
    <source>
        <dbReference type="Proteomes" id="UP000324233"/>
    </source>
</evidence>
<keyword evidence="3" id="KW-1185">Reference proteome</keyword>
<dbReference type="OrthoDB" id="256986at2"/>
<reference evidence="2 3" key="1">
    <citation type="submission" date="2019-08" db="EMBL/GenBank/DDBJ databases">
        <title>Deep-cultivation of Planctomycetes and their phenomic and genomic characterization uncovers novel biology.</title>
        <authorList>
            <person name="Wiegand S."/>
            <person name="Jogler M."/>
            <person name="Boedeker C."/>
            <person name="Pinto D."/>
            <person name="Vollmers J."/>
            <person name="Rivas-Marin E."/>
            <person name="Kohn T."/>
            <person name="Peeters S.H."/>
            <person name="Heuer A."/>
            <person name="Rast P."/>
            <person name="Oberbeckmann S."/>
            <person name="Bunk B."/>
            <person name="Jeske O."/>
            <person name="Meyerdierks A."/>
            <person name="Storesund J.E."/>
            <person name="Kallscheuer N."/>
            <person name="Luecker S."/>
            <person name="Lage O.M."/>
            <person name="Pohl T."/>
            <person name="Merkel B.J."/>
            <person name="Hornburger P."/>
            <person name="Mueller R.-W."/>
            <person name="Bruemmer F."/>
            <person name="Labrenz M."/>
            <person name="Spormann A.M."/>
            <person name="Op den Camp H."/>
            <person name="Overmann J."/>
            <person name="Amann R."/>
            <person name="Jetten M.S.M."/>
            <person name="Mascher T."/>
            <person name="Medema M.H."/>
            <person name="Devos D.P."/>
            <person name="Kaster A.-K."/>
            <person name="Ovreas L."/>
            <person name="Rohde M."/>
            <person name="Galperin M.Y."/>
            <person name="Jogler C."/>
        </authorList>
    </citation>
    <scope>NUCLEOTIDE SEQUENCE [LARGE SCALE GENOMIC DNA]</scope>
    <source>
        <strain evidence="2 3">OJF2</strain>
    </source>
</reference>
<evidence type="ECO:0000313" key="2">
    <source>
        <dbReference type="EMBL" id="QEH31589.1"/>
    </source>
</evidence>
<proteinExistence type="predicted"/>
<feature type="transmembrane region" description="Helical" evidence="1">
    <location>
        <begin position="258"/>
        <end position="279"/>
    </location>
</feature>
<feature type="transmembrane region" description="Helical" evidence="1">
    <location>
        <begin position="209"/>
        <end position="230"/>
    </location>
</feature>